<dbReference type="InterPro" id="IPR012910">
    <property type="entry name" value="Plug_dom"/>
</dbReference>
<dbReference type="SUPFAM" id="SSF56935">
    <property type="entry name" value="Porins"/>
    <property type="match status" value="1"/>
</dbReference>
<dbReference type="Gene3D" id="2.60.40.1120">
    <property type="entry name" value="Carboxypeptidase-like, regulatory domain"/>
    <property type="match status" value="1"/>
</dbReference>
<keyword evidence="8" id="KW-1133">Transmembrane helix</keyword>
<gene>
    <name evidence="10" type="ORF">GGR21_001252</name>
</gene>
<dbReference type="InterPro" id="IPR023996">
    <property type="entry name" value="TonB-dep_OMP_SusC/RagA"/>
</dbReference>
<keyword evidence="4 7" id="KW-0812">Transmembrane</keyword>
<organism evidence="10 11">
    <name type="scientific">Dysgonomonas hofstadii</name>
    <dbReference type="NCBI Taxonomy" id="637886"/>
    <lineage>
        <taxon>Bacteria</taxon>
        <taxon>Pseudomonadati</taxon>
        <taxon>Bacteroidota</taxon>
        <taxon>Bacteroidia</taxon>
        <taxon>Bacteroidales</taxon>
        <taxon>Dysgonomonadaceae</taxon>
        <taxon>Dysgonomonas</taxon>
    </lineage>
</organism>
<reference evidence="10 11" key="1">
    <citation type="submission" date="2020-08" db="EMBL/GenBank/DDBJ databases">
        <title>Genomic Encyclopedia of Type Strains, Phase IV (KMG-IV): sequencing the most valuable type-strain genomes for metagenomic binning, comparative biology and taxonomic classification.</title>
        <authorList>
            <person name="Goeker M."/>
        </authorList>
    </citation>
    <scope>NUCLEOTIDE SEQUENCE [LARGE SCALE GENOMIC DNA]</scope>
    <source>
        <strain evidence="10 11">DSM 104969</strain>
    </source>
</reference>
<dbReference type="InterPro" id="IPR039426">
    <property type="entry name" value="TonB-dep_rcpt-like"/>
</dbReference>
<dbReference type="InterPro" id="IPR036942">
    <property type="entry name" value="Beta-barrel_TonB_sf"/>
</dbReference>
<dbReference type="AlphaFoldDB" id="A0A840CUG5"/>
<accession>A0A840CUG5</accession>
<dbReference type="RefSeq" id="WP_246348005.1">
    <property type="nucleotide sequence ID" value="NZ_JACIEP010000003.1"/>
</dbReference>
<keyword evidence="3 7" id="KW-1134">Transmembrane beta strand</keyword>
<dbReference type="Pfam" id="PF13715">
    <property type="entry name" value="CarbopepD_reg_2"/>
    <property type="match status" value="1"/>
</dbReference>
<keyword evidence="6 7" id="KW-0998">Cell outer membrane</keyword>
<feature type="domain" description="TonB-dependent receptor plug" evidence="9">
    <location>
        <begin position="149"/>
        <end position="251"/>
    </location>
</feature>
<evidence type="ECO:0000256" key="8">
    <source>
        <dbReference type="SAM" id="Phobius"/>
    </source>
</evidence>
<evidence type="ECO:0000256" key="7">
    <source>
        <dbReference type="PROSITE-ProRule" id="PRU01360"/>
    </source>
</evidence>
<evidence type="ECO:0000256" key="4">
    <source>
        <dbReference type="ARBA" id="ARBA00022692"/>
    </source>
</evidence>
<comment type="subcellular location">
    <subcellularLocation>
        <location evidence="1 7">Cell outer membrane</location>
        <topology evidence="1 7">Multi-pass membrane protein</topology>
    </subcellularLocation>
</comment>
<keyword evidence="2 7" id="KW-0813">Transport</keyword>
<evidence type="ECO:0000256" key="3">
    <source>
        <dbReference type="ARBA" id="ARBA00022452"/>
    </source>
</evidence>
<dbReference type="Gene3D" id="2.40.170.20">
    <property type="entry name" value="TonB-dependent receptor, beta-barrel domain"/>
    <property type="match status" value="1"/>
</dbReference>
<evidence type="ECO:0000256" key="5">
    <source>
        <dbReference type="ARBA" id="ARBA00023136"/>
    </source>
</evidence>
<dbReference type="GO" id="GO:0009279">
    <property type="term" value="C:cell outer membrane"/>
    <property type="evidence" value="ECO:0007669"/>
    <property type="project" value="UniProtKB-SubCell"/>
</dbReference>
<proteinExistence type="inferred from homology"/>
<dbReference type="EMBL" id="JACIEP010000003">
    <property type="protein sequence ID" value="MBB4035363.1"/>
    <property type="molecule type" value="Genomic_DNA"/>
</dbReference>
<dbReference type="NCBIfam" id="TIGR04056">
    <property type="entry name" value="OMP_RagA_SusC"/>
    <property type="match status" value="1"/>
</dbReference>
<sequence length="1067" mass="117535">MRKIKNVVLIKCRNICMIAYLAALFCCPLWLKAQSPNIQLVETKSVSDNTQINHKIRGTVKDTAGESLAGAVVAVKNLPTTGIVTDADGNYELTIPYGSEMVISLIGYASEVIKVEEGRNLYIVILKENAQSLDEIVVVGYGVQKKKLLTGATIQVKGDDLQRLNTVNPLSALQSQSPGVMITQTSGQPGEGFKVNIRGLGTVGSSSPLYIIDGVAGGNIDALNPSDIETIDVLKDAASAAIYGARAANGVILITTKQAKSGKMSVTYDGYYGLQYMYKMPDMLTAKEWINLQNEKSFNNGIMDYMDEIKGKLPAATWNAIQNGEWEGTNWMKEAYNKAAPIQNHSINIVGGSDQSKLSMGFSYTSQEGILGKPVESQYDRYTARVNTEAVLLRGNGFDIIKIGETLNFMHAKKSGIAVGNYYWNSISDYLDGNPLIPNRNESGGFFDYYDMESLGYSNFTSSNPVALTALTAKGLNESTEYRLQSSAYLEIQPVKSLIFRSQFGYKMSAYAYRSYSDIYRLSPTIMNSVDEVIQRSNHNHGLTWDNTLAYSFYVSEDHKFDAVIGQSIEKANLGSNMSATGSNSIFPNSFDHAWLSNTNASTLNEIAVSGAPYSKSTLASFFGRVNYNYKEKYLATIVMRTDGSSNFARGHRWGYFPSVSGGWIISNESFMGSTGNWLDFLKIRASWGQNGNADISNFQYLSTIVFNEEDTFFFNETTPSSSATAGVLGNPSVSWETSEQLDLGLDMSFLSSRLGINFDWYNKKTKDWLVTAPIASVFGVGAPVINGGDVENKGVELAVNWNDKAGDFKYGINVNFAHNKNKVTRIANAEGIIHGNTSVIASGEMYRAQVGYPIGYFYGYKTAGIFQNQEQIDNTEAKYDGVQAGDVIFQDLDNSGTITTDDRTMIGNPHPDFTLGLNLNFSYKGFDLSITSFGAFGQQIATKMPLVYQTTDIFSRWTGEGTSNRYPRLGGHASNLSNFSDLYIEDGDYMKLRNLTVGYDFKNLFPKMPLAQARLYFTAQNLFTITGYSGMDPEIGYGDDKNWVSGIDLGFYPSPRTFMIGVNLKY</sequence>
<dbReference type="Gene3D" id="2.170.130.10">
    <property type="entry name" value="TonB-dependent receptor, plug domain"/>
    <property type="match status" value="1"/>
</dbReference>
<dbReference type="NCBIfam" id="TIGR04057">
    <property type="entry name" value="SusC_RagA_signa"/>
    <property type="match status" value="1"/>
</dbReference>
<comment type="similarity">
    <text evidence="7">Belongs to the TonB-dependent receptor family.</text>
</comment>
<comment type="caution">
    <text evidence="10">The sequence shown here is derived from an EMBL/GenBank/DDBJ whole genome shotgun (WGS) entry which is preliminary data.</text>
</comment>
<evidence type="ECO:0000256" key="1">
    <source>
        <dbReference type="ARBA" id="ARBA00004571"/>
    </source>
</evidence>
<keyword evidence="11" id="KW-1185">Reference proteome</keyword>
<evidence type="ECO:0000313" key="10">
    <source>
        <dbReference type="EMBL" id="MBB4035363.1"/>
    </source>
</evidence>
<dbReference type="Pfam" id="PF07715">
    <property type="entry name" value="Plug"/>
    <property type="match status" value="1"/>
</dbReference>
<evidence type="ECO:0000256" key="2">
    <source>
        <dbReference type="ARBA" id="ARBA00022448"/>
    </source>
</evidence>
<dbReference type="PROSITE" id="PS52016">
    <property type="entry name" value="TONB_DEPENDENT_REC_3"/>
    <property type="match status" value="1"/>
</dbReference>
<keyword evidence="5 7" id="KW-0472">Membrane</keyword>
<dbReference type="Proteomes" id="UP000555103">
    <property type="component" value="Unassembled WGS sequence"/>
</dbReference>
<dbReference type="InterPro" id="IPR037066">
    <property type="entry name" value="Plug_dom_sf"/>
</dbReference>
<evidence type="ECO:0000259" key="9">
    <source>
        <dbReference type="Pfam" id="PF07715"/>
    </source>
</evidence>
<dbReference type="InterPro" id="IPR023997">
    <property type="entry name" value="TonB-dep_OMP_SusC/RagA_CS"/>
</dbReference>
<name>A0A840CUG5_9BACT</name>
<dbReference type="SUPFAM" id="SSF49464">
    <property type="entry name" value="Carboxypeptidase regulatory domain-like"/>
    <property type="match status" value="1"/>
</dbReference>
<dbReference type="InterPro" id="IPR008969">
    <property type="entry name" value="CarboxyPept-like_regulatory"/>
</dbReference>
<evidence type="ECO:0000313" key="11">
    <source>
        <dbReference type="Proteomes" id="UP000555103"/>
    </source>
</evidence>
<feature type="transmembrane region" description="Helical" evidence="8">
    <location>
        <begin position="12"/>
        <end position="31"/>
    </location>
</feature>
<protein>
    <submittedName>
        <fullName evidence="10">TonB-linked SusC/RagA family outer membrane protein</fullName>
    </submittedName>
</protein>
<evidence type="ECO:0000256" key="6">
    <source>
        <dbReference type="ARBA" id="ARBA00023237"/>
    </source>
</evidence>